<dbReference type="InterPro" id="IPR036388">
    <property type="entry name" value="WH-like_DNA-bd_sf"/>
</dbReference>
<evidence type="ECO:0000259" key="1">
    <source>
        <dbReference type="Pfam" id="PF20803"/>
    </source>
</evidence>
<gene>
    <name evidence="2" type="ORF">J2Y69_002337</name>
</gene>
<dbReference type="Gene3D" id="1.20.58.1460">
    <property type="match status" value="1"/>
</dbReference>
<dbReference type="PANTHER" id="PTHR30319:SF1">
    <property type="entry name" value="TRANSCRIPTIONAL REPRESSOR PAAX"/>
    <property type="match status" value="1"/>
</dbReference>
<protein>
    <submittedName>
        <fullName evidence="2">Phenylacetic acid degradation operon negative regulatory protein</fullName>
    </submittedName>
</protein>
<sequence length="277" mass="30208">MIPEQIAVTPRTVVESCFEGTGSADLSFVYDVGLAVGVAEQAVRLAVRRLADAGVLEQEGRGRRGVIRLLPAGLSRLHADTRIVEFAYAQDEGGVPWDGLWRLHTFSVPEQERATRDALRRTLVRYGAAQLTPGVYVTPHDLGGELGEELPADALAQLYTIVASAIDGPGCETPLSTAERLWPAAATIEAYAPISRFLDEAHPPARDTGRAAQMAYALRLIEGLGQGLEEDPLLPAELRASPWPPREIRARFLTAWNALARLAPDLPVFRSWRTQDD</sequence>
<evidence type="ECO:0000313" key="2">
    <source>
        <dbReference type="EMBL" id="MDR6867729.1"/>
    </source>
</evidence>
<accession>A0ABU1SDQ9</accession>
<feature type="domain" description="Transcriptional repressor PaaX-like central Cas2-like" evidence="1">
    <location>
        <begin position="96"/>
        <end position="165"/>
    </location>
</feature>
<evidence type="ECO:0000313" key="3">
    <source>
        <dbReference type="Proteomes" id="UP001259347"/>
    </source>
</evidence>
<dbReference type="EMBL" id="JAVDUM010000010">
    <property type="protein sequence ID" value="MDR6867729.1"/>
    <property type="molecule type" value="Genomic_DNA"/>
</dbReference>
<reference evidence="2 3" key="1">
    <citation type="submission" date="2023-07" db="EMBL/GenBank/DDBJ databases">
        <title>Sorghum-associated microbial communities from plants grown in Nebraska, USA.</title>
        <authorList>
            <person name="Schachtman D."/>
        </authorList>
    </citation>
    <scope>NUCLEOTIDE SEQUENCE [LARGE SCALE GENOMIC DNA]</scope>
    <source>
        <strain evidence="2 3">2980</strain>
    </source>
</reference>
<dbReference type="Pfam" id="PF20803">
    <property type="entry name" value="PaaX_M"/>
    <property type="match status" value="1"/>
</dbReference>
<dbReference type="Gene3D" id="1.10.10.10">
    <property type="entry name" value="Winged helix-like DNA-binding domain superfamily/Winged helix DNA-binding domain"/>
    <property type="match status" value="1"/>
</dbReference>
<dbReference type="Proteomes" id="UP001259347">
    <property type="component" value="Unassembled WGS sequence"/>
</dbReference>
<name>A0ABU1SDQ9_9MICO</name>
<comment type="caution">
    <text evidence="2">The sequence shown here is derived from an EMBL/GenBank/DDBJ whole genome shotgun (WGS) entry which is preliminary data.</text>
</comment>
<dbReference type="InterPro" id="IPR048846">
    <property type="entry name" value="PaaX-like_central"/>
</dbReference>
<keyword evidence="3" id="KW-1185">Reference proteome</keyword>
<organism evidence="2 3">
    <name type="scientific">Microbacterium resistens</name>
    <dbReference type="NCBI Taxonomy" id="156977"/>
    <lineage>
        <taxon>Bacteria</taxon>
        <taxon>Bacillati</taxon>
        <taxon>Actinomycetota</taxon>
        <taxon>Actinomycetes</taxon>
        <taxon>Micrococcales</taxon>
        <taxon>Microbacteriaceae</taxon>
        <taxon>Microbacterium</taxon>
    </lineage>
</organism>
<dbReference type="Gene3D" id="3.30.70.2650">
    <property type="match status" value="1"/>
</dbReference>
<dbReference type="RefSeq" id="WP_310020814.1">
    <property type="nucleotide sequence ID" value="NZ_JAVDUM010000010.1"/>
</dbReference>
<dbReference type="PANTHER" id="PTHR30319">
    <property type="entry name" value="PHENYLACETIC ACID REGULATOR-RELATED TRANSCRIPTIONAL REPRESSOR"/>
    <property type="match status" value="1"/>
</dbReference>
<proteinExistence type="predicted"/>